<sequence>MYGADRLSDGQAVTLEALLNAREKRLSRQRHALTCYRLPLVSLTLVTPGPVKNNRTWQRLAANARKEVLRLCAAHNWACAWEQSVDAVSGPEWMAAICAPAKTLKRAMVRLEENHPLGRLWDIDIIDSDGRSLSRSEFGFPPRRCLVCAEAAHLCARARRHTIDMLLEEIARRIEDEK</sequence>
<dbReference type="AlphaFoldDB" id="A0AAE4DK83"/>
<comment type="caution">
    <text evidence="6">The sequence shown here is derived from an EMBL/GenBank/DDBJ whole genome shotgun (WGS) entry which is preliminary data.</text>
</comment>
<keyword evidence="6" id="KW-0456">Lyase</keyword>
<dbReference type="NCBIfam" id="TIGR03124">
    <property type="entry name" value="citrate_citX"/>
    <property type="match status" value="1"/>
</dbReference>
<dbReference type="EC" id="2.7.7.61" evidence="1"/>
<keyword evidence="4 6" id="KW-0548">Nucleotidyltransferase</keyword>
<evidence type="ECO:0000313" key="7">
    <source>
        <dbReference type="Proteomes" id="UP001248822"/>
    </source>
</evidence>
<evidence type="ECO:0000256" key="5">
    <source>
        <dbReference type="ARBA" id="ARBA00048574"/>
    </source>
</evidence>
<dbReference type="GO" id="GO:0051191">
    <property type="term" value="P:prosthetic group biosynthetic process"/>
    <property type="evidence" value="ECO:0007669"/>
    <property type="project" value="InterPro"/>
</dbReference>
<reference evidence="6" key="1">
    <citation type="submission" date="2022-12" db="EMBL/GenBank/DDBJ databases">
        <title>NDM-1 containing novel ST 2018 Pseudenterobacter timonensis.</title>
        <authorList>
            <person name="Halder G."/>
            <person name="Mandal S."/>
            <person name="Dutta S."/>
        </authorList>
    </citation>
    <scope>NUCLEOTIDE SEQUENCE</scope>
    <source>
        <strain evidence="6">CNCI147</strain>
    </source>
</reference>
<gene>
    <name evidence="6" type="primary">citX</name>
    <name evidence="6" type="ORF">O7047_03550</name>
</gene>
<name>A0AAE4DK83_9ENTR</name>
<organism evidence="6 7">
    <name type="scientific">Pseudenterobacter timonensis</name>
    <dbReference type="NCBI Taxonomy" id="1755099"/>
    <lineage>
        <taxon>Bacteria</taxon>
        <taxon>Pseudomonadati</taxon>
        <taxon>Pseudomonadota</taxon>
        <taxon>Gammaproteobacteria</taxon>
        <taxon>Enterobacterales</taxon>
        <taxon>Enterobacteriaceae</taxon>
        <taxon>Pseudenterobacter</taxon>
    </lineage>
</organism>
<protein>
    <recommendedName>
        <fullName evidence="2">Apo-citrate lyase phosphoribosyl-dephospho-CoA transferase</fullName>
        <ecNumber evidence="1">2.7.7.61</ecNumber>
    </recommendedName>
</protein>
<dbReference type="EMBL" id="JAQGEC010000002">
    <property type="protein sequence ID" value="MDR9889307.1"/>
    <property type="molecule type" value="Genomic_DNA"/>
</dbReference>
<keyword evidence="3 6" id="KW-0808">Transferase</keyword>
<evidence type="ECO:0000313" key="6">
    <source>
        <dbReference type="EMBL" id="MDR9889307.1"/>
    </source>
</evidence>
<comment type="catalytic activity">
    <reaction evidence="5">
        <text>apo-[citrate lyase ACP] + 2'-(5''-triphospho-alpha-D-ribosyl)-3'-dephospho-CoA = holo-[citrate lyase ACP] + diphosphate</text>
        <dbReference type="Rhea" id="RHEA:16333"/>
        <dbReference type="Rhea" id="RHEA-COMP:10157"/>
        <dbReference type="Rhea" id="RHEA-COMP:10158"/>
        <dbReference type="ChEBI" id="CHEBI:29999"/>
        <dbReference type="ChEBI" id="CHEBI:33019"/>
        <dbReference type="ChEBI" id="CHEBI:61378"/>
        <dbReference type="ChEBI" id="CHEBI:82683"/>
        <dbReference type="EC" id="2.7.7.61"/>
    </reaction>
</comment>
<accession>A0AAE4DK83</accession>
<evidence type="ECO:0000256" key="3">
    <source>
        <dbReference type="ARBA" id="ARBA00022679"/>
    </source>
</evidence>
<dbReference type="GO" id="GO:0016829">
    <property type="term" value="F:lyase activity"/>
    <property type="evidence" value="ECO:0007669"/>
    <property type="project" value="UniProtKB-KW"/>
</dbReference>
<dbReference type="GO" id="GO:0050519">
    <property type="term" value="F:holo-citrate lyase synthase activity"/>
    <property type="evidence" value="ECO:0007669"/>
    <property type="project" value="UniProtKB-EC"/>
</dbReference>
<proteinExistence type="predicted"/>
<evidence type="ECO:0000256" key="4">
    <source>
        <dbReference type="ARBA" id="ARBA00022695"/>
    </source>
</evidence>
<evidence type="ECO:0000256" key="2">
    <source>
        <dbReference type="ARBA" id="ARBA00016314"/>
    </source>
</evidence>
<evidence type="ECO:0000256" key="1">
    <source>
        <dbReference type="ARBA" id="ARBA00012524"/>
    </source>
</evidence>
<dbReference type="RefSeq" id="WP_310824737.1">
    <property type="nucleotide sequence ID" value="NZ_JAQGEC010000002.1"/>
</dbReference>
<dbReference type="Proteomes" id="UP001248822">
    <property type="component" value="Unassembled WGS sequence"/>
</dbReference>
<dbReference type="Pfam" id="PF03802">
    <property type="entry name" value="CitX"/>
    <property type="match status" value="1"/>
</dbReference>
<dbReference type="InterPro" id="IPR005551">
    <property type="entry name" value="CitX"/>
</dbReference>